<keyword evidence="11" id="KW-1185">Reference proteome</keyword>
<evidence type="ECO:0000256" key="7">
    <source>
        <dbReference type="SAM" id="Phobius"/>
    </source>
</evidence>
<dbReference type="InterPro" id="IPR023408">
    <property type="entry name" value="MscS_beta-dom_sf"/>
</dbReference>
<evidence type="ECO:0000313" key="11">
    <source>
        <dbReference type="Proteomes" id="UP001597244"/>
    </source>
</evidence>
<feature type="domain" description="Mechanosensitive ion channel MscS" evidence="8">
    <location>
        <begin position="117"/>
        <end position="180"/>
    </location>
</feature>
<dbReference type="InterPro" id="IPR049142">
    <property type="entry name" value="MS_channel_1st"/>
</dbReference>
<feature type="domain" description="Mechanosensitive ion channel transmembrane helices 2/3" evidence="9">
    <location>
        <begin position="73"/>
        <end position="114"/>
    </location>
</feature>
<evidence type="ECO:0000259" key="9">
    <source>
        <dbReference type="Pfam" id="PF21088"/>
    </source>
</evidence>
<dbReference type="Pfam" id="PF00924">
    <property type="entry name" value="MS_channel_2nd"/>
    <property type="match status" value="1"/>
</dbReference>
<feature type="transmembrane region" description="Helical" evidence="7">
    <location>
        <begin position="74"/>
        <end position="92"/>
    </location>
</feature>
<evidence type="ECO:0000313" key="10">
    <source>
        <dbReference type="EMBL" id="MFD1465121.1"/>
    </source>
</evidence>
<evidence type="ECO:0000256" key="1">
    <source>
        <dbReference type="ARBA" id="ARBA00004651"/>
    </source>
</evidence>
<keyword evidence="3" id="KW-1003">Cell membrane</keyword>
<comment type="caution">
    <text evidence="10">The sequence shown here is derived from an EMBL/GenBank/DDBJ whole genome shotgun (WGS) entry which is preliminary data.</text>
</comment>
<dbReference type="PANTHER" id="PTHR30460:SF0">
    <property type="entry name" value="MODERATE CONDUCTANCE MECHANOSENSITIVE CHANNEL YBIO"/>
    <property type="match status" value="1"/>
</dbReference>
<keyword evidence="6 7" id="KW-0472">Membrane</keyword>
<gene>
    <name evidence="10" type="ORF">ACFQ4L_03320</name>
</gene>
<dbReference type="Gene3D" id="3.30.70.100">
    <property type="match status" value="1"/>
</dbReference>
<feature type="transmembrane region" description="Helical" evidence="7">
    <location>
        <begin position="98"/>
        <end position="117"/>
    </location>
</feature>
<evidence type="ECO:0000256" key="5">
    <source>
        <dbReference type="ARBA" id="ARBA00022989"/>
    </source>
</evidence>
<reference evidence="11" key="1">
    <citation type="journal article" date="2019" name="Int. J. Syst. Evol. Microbiol.">
        <title>The Global Catalogue of Microorganisms (GCM) 10K type strain sequencing project: providing services to taxonomists for standard genome sequencing and annotation.</title>
        <authorList>
            <consortium name="The Broad Institute Genomics Platform"/>
            <consortium name="The Broad Institute Genome Sequencing Center for Infectious Disease"/>
            <person name="Wu L."/>
            <person name="Ma J."/>
        </authorList>
    </citation>
    <scope>NUCLEOTIDE SEQUENCE [LARGE SCALE GENOMIC DNA]</scope>
    <source>
        <strain evidence="11">CCM 8951</strain>
    </source>
</reference>
<keyword evidence="4 7" id="KW-0812">Transmembrane</keyword>
<dbReference type="SUPFAM" id="SSF50182">
    <property type="entry name" value="Sm-like ribonucleoproteins"/>
    <property type="match status" value="1"/>
</dbReference>
<accession>A0ABW4DMR3</accession>
<dbReference type="RefSeq" id="WP_125578595.1">
    <property type="nucleotide sequence ID" value="NZ_JBHTOF010000024.1"/>
</dbReference>
<dbReference type="InterPro" id="IPR010920">
    <property type="entry name" value="LSM_dom_sf"/>
</dbReference>
<evidence type="ECO:0000259" key="8">
    <source>
        <dbReference type="Pfam" id="PF00924"/>
    </source>
</evidence>
<dbReference type="EMBL" id="JBHTOF010000024">
    <property type="protein sequence ID" value="MFD1465121.1"/>
    <property type="molecule type" value="Genomic_DNA"/>
</dbReference>
<evidence type="ECO:0000256" key="6">
    <source>
        <dbReference type="ARBA" id="ARBA00023136"/>
    </source>
</evidence>
<comment type="similarity">
    <text evidence="2">Belongs to the MscS (TC 1.A.23) family.</text>
</comment>
<sequence>MSKLNILEKFDWNQIGADILTHIIQILLLSIMFYLLNVFGQKLINKTTTHYLNKESTSNKNNRVSTIRSLLKNLLLYTLLIFYIYTILTVLGVPVGTLVASAGIASLAIGLGAQGFVNDIVTGFFILVEQQFEVGDVVTVSNINGTVVALGLRTTQVRSADGTLHYIPNRNISIVANFSRGHRQQVVNLRVDTDTNLPKLEEVLRTVNEKLFNQTDELLSEPELLGVNVLANGNLVYQVKVIPKQGSEIAMQRLLVGHYLSELKKIGITLPSNTLNLQG</sequence>
<evidence type="ECO:0000256" key="2">
    <source>
        <dbReference type="ARBA" id="ARBA00008017"/>
    </source>
</evidence>
<dbReference type="Proteomes" id="UP001597244">
    <property type="component" value="Unassembled WGS sequence"/>
</dbReference>
<comment type="subcellular location">
    <subcellularLocation>
        <location evidence="1">Cell membrane</location>
        <topology evidence="1">Multi-pass membrane protein</topology>
    </subcellularLocation>
</comment>
<protein>
    <submittedName>
        <fullName evidence="10">Mechanosensitive ion channel family protein</fullName>
    </submittedName>
</protein>
<evidence type="ECO:0000256" key="3">
    <source>
        <dbReference type="ARBA" id="ARBA00022475"/>
    </source>
</evidence>
<dbReference type="Gene3D" id="1.10.287.1260">
    <property type="match status" value="1"/>
</dbReference>
<feature type="transmembrane region" description="Helical" evidence="7">
    <location>
        <begin position="20"/>
        <end position="39"/>
    </location>
</feature>
<keyword evidence="5 7" id="KW-1133">Transmembrane helix</keyword>
<dbReference type="InterPro" id="IPR045276">
    <property type="entry name" value="YbiO_bact"/>
</dbReference>
<dbReference type="Pfam" id="PF21088">
    <property type="entry name" value="MS_channel_1st"/>
    <property type="match status" value="1"/>
</dbReference>
<name>A0ABW4DMR3_9LACO</name>
<proteinExistence type="inferred from homology"/>
<dbReference type="SUPFAM" id="SSF82861">
    <property type="entry name" value="Mechanosensitive channel protein MscS (YggB), transmembrane region"/>
    <property type="match status" value="1"/>
</dbReference>
<dbReference type="InterPro" id="IPR011014">
    <property type="entry name" value="MscS_channel_TM-2"/>
</dbReference>
<dbReference type="Gene3D" id="2.30.30.60">
    <property type="match status" value="1"/>
</dbReference>
<organism evidence="10 11">
    <name type="scientific">Lapidilactobacillus mulanensis</name>
    <dbReference type="NCBI Taxonomy" id="2485999"/>
    <lineage>
        <taxon>Bacteria</taxon>
        <taxon>Bacillati</taxon>
        <taxon>Bacillota</taxon>
        <taxon>Bacilli</taxon>
        <taxon>Lactobacillales</taxon>
        <taxon>Lactobacillaceae</taxon>
        <taxon>Lapidilactobacillus</taxon>
    </lineage>
</organism>
<dbReference type="PANTHER" id="PTHR30460">
    <property type="entry name" value="MODERATE CONDUCTANCE MECHANOSENSITIVE CHANNEL YBIO"/>
    <property type="match status" value="1"/>
</dbReference>
<evidence type="ECO:0000256" key="4">
    <source>
        <dbReference type="ARBA" id="ARBA00022692"/>
    </source>
</evidence>
<dbReference type="InterPro" id="IPR006685">
    <property type="entry name" value="MscS_channel_2nd"/>
</dbReference>